<organism evidence="1 2">
    <name type="scientific">Acidithrix ferrooxidans</name>
    <dbReference type="NCBI Taxonomy" id="1280514"/>
    <lineage>
        <taxon>Bacteria</taxon>
        <taxon>Bacillati</taxon>
        <taxon>Actinomycetota</taxon>
        <taxon>Acidimicrobiia</taxon>
        <taxon>Acidimicrobiales</taxon>
        <taxon>Acidimicrobiaceae</taxon>
        <taxon>Acidithrix</taxon>
    </lineage>
</organism>
<name>A0A0D8HLW0_9ACTN</name>
<evidence type="ECO:0000313" key="2">
    <source>
        <dbReference type="Proteomes" id="UP000032360"/>
    </source>
</evidence>
<accession>A0A0D8HLW0</accession>
<comment type="caution">
    <text evidence="1">The sequence shown here is derived from an EMBL/GenBank/DDBJ whole genome shotgun (WGS) entry which is preliminary data.</text>
</comment>
<keyword evidence="2" id="KW-1185">Reference proteome</keyword>
<dbReference type="EMBL" id="JXYS01000007">
    <property type="protein sequence ID" value="KJF18752.1"/>
    <property type="molecule type" value="Genomic_DNA"/>
</dbReference>
<dbReference type="STRING" id="1280514.AXFE_03610"/>
<dbReference type="AlphaFoldDB" id="A0A0D8HLW0"/>
<proteinExistence type="predicted"/>
<evidence type="ECO:0000313" key="1">
    <source>
        <dbReference type="EMBL" id="KJF18752.1"/>
    </source>
</evidence>
<protein>
    <submittedName>
        <fullName evidence="1">Uncharacterized protein</fullName>
    </submittedName>
</protein>
<sequence length="55" mass="6196">MTKNPTNATDAFDYGDEVVVRVHTSDGTSILLRHVDAMADARRITFYRQVKVEIA</sequence>
<dbReference type="Proteomes" id="UP000032360">
    <property type="component" value="Unassembled WGS sequence"/>
</dbReference>
<reference evidence="1 2" key="1">
    <citation type="submission" date="2015-01" db="EMBL/GenBank/DDBJ databases">
        <title>Draft genome of the acidophilic iron oxidizer Acidithrix ferrooxidans strain Py-F3.</title>
        <authorList>
            <person name="Poehlein A."/>
            <person name="Eisen S."/>
            <person name="Schloemann M."/>
            <person name="Johnson B.D."/>
            <person name="Daniel R."/>
            <person name="Muehling M."/>
        </authorList>
    </citation>
    <scope>NUCLEOTIDE SEQUENCE [LARGE SCALE GENOMIC DNA]</scope>
    <source>
        <strain evidence="1 2">Py-F3</strain>
    </source>
</reference>
<gene>
    <name evidence="1" type="ORF">AXFE_03610</name>
</gene>
<dbReference type="RefSeq" id="WP_160291686.1">
    <property type="nucleotide sequence ID" value="NZ_JXYS01000007.1"/>
</dbReference>